<gene>
    <name evidence="1" type="ORF">IE53DRAFT_391059</name>
</gene>
<evidence type="ECO:0000313" key="1">
    <source>
        <dbReference type="EMBL" id="PWN46778.1"/>
    </source>
</evidence>
<dbReference type="EMBL" id="KZ820713">
    <property type="protein sequence ID" value="PWN46778.1"/>
    <property type="molecule type" value="Genomic_DNA"/>
</dbReference>
<protein>
    <submittedName>
        <fullName evidence="1">Uncharacterized protein</fullName>
    </submittedName>
</protein>
<keyword evidence="2" id="KW-1185">Reference proteome</keyword>
<reference evidence="1 2" key="1">
    <citation type="journal article" date="2018" name="Mol. Biol. Evol.">
        <title>Broad Genomic Sampling Reveals a Smut Pathogenic Ancestry of the Fungal Clade Ustilaginomycotina.</title>
        <authorList>
            <person name="Kijpornyongpan T."/>
            <person name="Mondo S.J."/>
            <person name="Barry K."/>
            <person name="Sandor L."/>
            <person name="Lee J."/>
            <person name="Lipzen A."/>
            <person name="Pangilinan J."/>
            <person name="LaButti K."/>
            <person name="Hainaut M."/>
            <person name="Henrissat B."/>
            <person name="Grigoriev I.V."/>
            <person name="Spatafora J.W."/>
            <person name="Aime M.C."/>
        </authorList>
    </citation>
    <scope>NUCLEOTIDE SEQUENCE [LARGE SCALE GENOMIC DNA]</scope>
    <source>
        <strain evidence="1 2">SA 807</strain>
    </source>
</reference>
<sequence>MTVDILTGQCRSIERQAMVPVQNHPLTSFKPHSESLFRRIHPRSFATVSASFTRSFSHPSAVVSQHNPPPCSDSHTEASSPPPPPPPPPSLPRAFLAWTFHLDPPPTAISIKQPSLPPLRQPFRPSPPLACHTDMRHHPSVRVKRNRPRVIDSPPPDSPPPPPPPPPQPTHPPLPRSQSSSQKADPSPPHDPHLLQAASDQLERRAARAEARSKAQRAEKALERQLGPTNWTHWAQDLADPEITSPSTAKRVGVVQKIARRHRLAVEKREKQRRLSRLARIAALDPLQEARGRREDRFTRLQRLYGGRLQDVEMTEQPSRSAAATAEPSSPAQLPVHDDQPPPSRPATPTEAPIVVGSNADASPISQKDADAAARSGSLKSKIGFLSRRSSNSRRRSASSEGGDLDAEAQIPLTSDMEPIPETDDFNGDMEHSSDIVDTLDVVDPGISVVGHLSNIGNSIIFPYIPSLYDRRPVIQLPQQQELTLADLEGVKRKPSQSSARGRAARKRSESPGSESEAGDRVVVPSEQIPLDDVKGRHHHQADSSQQLLLQQDELEREEAEQLDAHVHELLTKRQKFKRVMQGVWAFVKTPQGIAVAIYGFLVVFSGAALVIFLLGWVDHGKNKDYWVELWSQFVNALFTITGVGLIPWRVRDTYRMIRIAHYQHLTWRLRRERGLPKLKDRNDIPTTTKGLEDEGGSSGKDRARVDGTVLASTSSEKPDELGRARLGHVELASVRGPEDETSIPSLEEEEEEEEHEEQVLSARQARKLDQLQTDFRSSQSWYRPHETATHHAFPISYALAITLLNDWNSIFQCMLCGVMWGYATHYKDRPAWTTGSLIPLSFGCGIGSAVLIWKGGEKTKKKREVEERLLEAFRLEIEERVRREVEREGEVANDRDRESNPSSPTTKGPFLATAPASTIGLVRADT</sequence>
<dbReference type="Proteomes" id="UP000245626">
    <property type="component" value="Unassembled WGS sequence"/>
</dbReference>
<organism evidence="1 2">
    <name type="scientific">Violaceomyces palustris</name>
    <dbReference type="NCBI Taxonomy" id="1673888"/>
    <lineage>
        <taxon>Eukaryota</taxon>
        <taxon>Fungi</taxon>
        <taxon>Dikarya</taxon>
        <taxon>Basidiomycota</taxon>
        <taxon>Ustilaginomycotina</taxon>
        <taxon>Ustilaginomycetes</taxon>
        <taxon>Violaceomycetales</taxon>
        <taxon>Violaceomycetaceae</taxon>
        <taxon>Violaceomyces</taxon>
    </lineage>
</organism>
<name>A0ACD0NLT4_9BASI</name>
<accession>A0ACD0NLT4</accession>
<evidence type="ECO:0000313" key="2">
    <source>
        <dbReference type="Proteomes" id="UP000245626"/>
    </source>
</evidence>
<proteinExistence type="predicted"/>